<evidence type="ECO:0000313" key="3">
    <source>
        <dbReference type="WBParaSite" id="sdigi.contig238.g6530.t1"/>
    </source>
</evidence>
<accession>A0A915PT14</accession>
<dbReference type="InterPro" id="IPR002223">
    <property type="entry name" value="Kunitz_BPTI"/>
</dbReference>
<name>A0A915PT14_9BILA</name>
<dbReference type="Gene3D" id="4.10.410.10">
    <property type="entry name" value="Pancreatic trypsin inhibitor Kunitz domain"/>
    <property type="match status" value="1"/>
</dbReference>
<feature type="domain" description="BPTI/Kunitz inhibitor" evidence="1">
    <location>
        <begin position="84"/>
        <end position="115"/>
    </location>
</feature>
<keyword evidence="2" id="KW-1185">Reference proteome</keyword>
<dbReference type="SUPFAM" id="SSF57362">
    <property type="entry name" value="BPTI-like"/>
    <property type="match status" value="1"/>
</dbReference>
<reference evidence="3" key="1">
    <citation type="submission" date="2022-11" db="UniProtKB">
        <authorList>
            <consortium name="WormBaseParasite"/>
        </authorList>
    </citation>
    <scope>IDENTIFICATION</scope>
</reference>
<evidence type="ECO:0000313" key="2">
    <source>
        <dbReference type="Proteomes" id="UP000887581"/>
    </source>
</evidence>
<dbReference type="Pfam" id="PF00014">
    <property type="entry name" value="Kunitz_BPTI"/>
    <property type="match status" value="1"/>
</dbReference>
<dbReference type="InterPro" id="IPR036880">
    <property type="entry name" value="Kunitz_BPTI_sf"/>
</dbReference>
<dbReference type="WBParaSite" id="sdigi.contig238.g6530.t1">
    <property type="protein sequence ID" value="sdigi.contig238.g6530.t1"/>
    <property type="gene ID" value="sdigi.contig238.g6530"/>
</dbReference>
<dbReference type="CDD" id="cd00109">
    <property type="entry name" value="Kunitz-type"/>
    <property type="match status" value="1"/>
</dbReference>
<organism evidence="2 3">
    <name type="scientific">Setaria digitata</name>
    <dbReference type="NCBI Taxonomy" id="48799"/>
    <lineage>
        <taxon>Eukaryota</taxon>
        <taxon>Metazoa</taxon>
        <taxon>Ecdysozoa</taxon>
        <taxon>Nematoda</taxon>
        <taxon>Chromadorea</taxon>
        <taxon>Rhabditida</taxon>
        <taxon>Spirurina</taxon>
        <taxon>Spiruromorpha</taxon>
        <taxon>Filarioidea</taxon>
        <taxon>Setariidae</taxon>
        <taxon>Setaria</taxon>
    </lineage>
</organism>
<dbReference type="Proteomes" id="UP000887581">
    <property type="component" value="Unplaced"/>
</dbReference>
<evidence type="ECO:0000259" key="1">
    <source>
        <dbReference type="Pfam" id="PF00014"/>
    </source>
</evidence>
<dbReference type="AlphaFoldDB" id="A0A915PT14"/>
<protein>
    <submittedName>
        <fullName evidence="3">BPTI/Kunitz inhibitor domain-containing protein</fullName>
    </submittedName>
</protein>
<dbReference type="GO" id="GO:0004867">
    <property type="term" value="F:serine-type endopeptidase inhibitor activity"/>
    <property type="evidence" value="ECO:0007669"/>
    <property type="project" value="InterPro"/>
</dbReference>
<proteinExistence type="predicted"/>
<sequence length="116" mass="12407">MTSIEPVNPTTAAVKILPPFLALSVTHASLASDLSPLFPPVSETEAPASSATMAKQTSVAGEAITGVNPEMIEESFTVKTLPEACSLPALTGFCSKSKILWYYNILTGRCERFIFR</sequence>